<dbReference type="HOGENOM" id="CLU_1487384_0_0_6"/>
<reference evidence="2" key="1">
    <citation type="journal article" date="2012" name="J. Bacteriol.">
        <title>Genome sequence of the haloalkaliphilic methanotrophic bacterium Methylomicrobium alcaliphilum 20Z.</title>
        <authorList>
            <person name="Vuilleumier S."/>
            <person name="Khmelenina V.N."/>
            <person name="Bringel F."/>
            <person name="Reshetnikov A.S."/>
            <person name="Lajus A."/>
            <person name="Mangenot S."/>
            <person name="Rouy Z."/>
            <person name="Op den Camp H.J."/>
            <person name="Jetten M.S."/>
            <person name="Dispirito A.A."/>
            <person name="Dunfield P."/>
            <person name="Klotz M.G."/>
            <person name="Semrau J.D."/>
            <person name="Stein L.Y."/>
            <person name="Barbe V."/>
            <person name="Medigue C."/>
            <person name="Trotsenko Y.A."/>
            <person name="Kalyuzhnaya M.G."/>
        </authorList>
    </citation>
    <scope>NUCLEOTIDE SEQUENCE [LARGE SCALE GENOMIC DNA]</scope>
    <source>
        <strain evidence="2">DSM 19304 / NCIMB 14124 / VKM B-2133 / 20Z</strain>
    </source>
</reference>
<dbReference type="Proteomes" id="UP000008315">
    <property type="component" value="Chromosome"/>
</dbReference>
<sequence>MPRTLRIFIASHQNDIIPQQTSLSEKIMQALTDRELYQALEYAKSIDETTGRKIMADFQNDQTMLAQMLFGIFPGIIAEQNQDMAHLFMDLCFDLLCVFQKAFGPLPAQNELDIDWLQKQAMLLDTELQAVKKNQDMDDKIRNSLQERMISRTHDETPQSGLIAFMNAAVDDYASENPSRVPATQITQELILVAIRLFNNLYTHSRKS</sequence>
<evidence type="ECO:0000313" key="1">
    <source>
        <dbReference type="EMBL" id="CCE22546.1"/>
    </source>
</evidence>
<dbReference type="PATRIC" id="fig|271065.3.peg.868"/>
<dbReference type="RefSeq" id="WP_014147347.1">
    <property type="nucleotide sequence ID" value="NC_016112.1"/>
</dbReference>
<gene>
    <name evidence="1" type="ordered locus">MEALZ_0852</name>
</gene>
<proteinExistence type="predicted"/>
<evidence type="ECO:0000313" key="2">
    <source>
        <dbReference type="Proteomes" id="UP000008315"/>
    </source>
</evidence>
<dbReference type="AlphaFoldDB" id="G4T2R2"/>
<organism evidence="1 2">
    <name type="scientific">Methylotuvimicrobium alcaliphilum (strain DSM 19304 / NCIMB 14124 / VKM B-2133 / 20Z)</name>
    <name type="common">Methylomicrobium alcaliphilum</name>
    <dbReference type="NCBI Taxonomy" id="1091494"/>
    <lineage>
        <taxon>Bacteria</taxon>
        <taxon>Pseudomonadati</taxon>
        <taxon>Pseudomonadota</taxon>
        <taxon>Gammaproteobacteria</taxon>
        <taxon>Methylococcales</taxon>
        <taxon>Methylococcaceae</taxon>
        <taxon>Methylotuvimicrobium</taxon>
    </lineage>
</organism>
<dbReference type="EMBL" id="FO082060">
    <property type="protein sequence ID" value="CCE22546.1"/>
    <property type="molecule type" value="Genomic_DNA"/>
</dbReference>
<name>G4T2R2_META2</name>
<protein>
    <submittedName>
        <fullName evidence="1">Uncharacterized protein</fullName>
    </submittedName>
</protein>
<keyword evidence="2" id="KW-1185">Reference proteome</keyword>
<dbReference type="KEGG" id="mah:MEALZ_0852"/>
<accession>G4T2R2</accession>